<comment type="caution">
    <text evidence="4">The sequence shown here is derived from an EMBL/GenBank/DDBJ whole genome shotgun (WGS) entry which is preliminary data.</text>
</comment>
<comment type="similarity">
    <text evidence="1">Belongs to the IS150/IS1296 orfA family.</text>
</comment>
<protein>
    <submittedName>
        <fullName evidence="4">Helix-turn-helix domain-containing protein</fullName>
    </submittedName>
</protein>
<gene>
    <name evidence="4" type="ORF">FHL03_03890</name>
</gene>
<proteinExistence type="inferred from homology"/>
<keyword evidence="5" id="KW-1185">Reference proteome</keyword>
<dbReference type="InterPro" id="IPR055247">
    <property type="entry name" value="InsJ-like_HTH"/>
</dbReference>
<dbReference type="InterPro" id="IPR010921">
    <property type="entry name" value="Trp_repressor/repl_initiator"/>
</dbReference>
<feature type="domain" description="Insertion element IS150 protein InsJ-like helix-turn-helix" evidence="3">
    <location>
        <begin position="65"/>
        <end position="117"/>
    </location>
</feature>
<dbReference type="InterPro" id="IPR052057">
    <property type="entry name" value="IS150/IS1296_orfA-like"/>
</dbReference>
<feature type="compositionally biased region" description="Basic residues" evidence="2">
    <location>
        <begin position="113"/>
        <end position="127"/>
    </location>
</feature>
<accession>A0ABW9P5Z6</accession>
<evidence type="ECO:0000256" key="1">
    <source>
        <dbReference type="ARBA" id="ARBA00038232"/>
    </source>
</evidence>
<dbReference type="PANTHER" id="PTHR33795">
    <property type="entry name" value="INSERTION ELEMENT IS150 PROTEIN INSJ"/>
    <property type="match status" value="1"/>
</dbReference>
<dbReference type="SUPFAM" id="SSF48295">
    <property type="entry name" value="TrpR-like"/>
    <property type="match status" value="2"/>
</dbReference>
<dbReference type="Gene3D" id="1.10.10.60">
    <property type="entry name" value="Homeodomain-like"/>
    <property type="match status" value="1"/>
</dbReference>
<feature type="domain" description="Insertion element IS150 protein InsJ-like helix-turn-helix" evidence="3">
    <location>
        <begin position="9"/>
        <end position="59"/>
    </location>
</feature>
<evidence type="ECO:0000259" key="3">
    <source>
        <dbReference type="Pfam" id="PF13518"/>
    </source>
</evidence>
<dbReference type="PANTHER" id="PTHR33795:SF1">
    <property type="entry name" value="INSERTION ELEMENT IS150 PROTEIN INSJ"/>
    <property type="match status" value="1"/>
</dbReference>
<dbReference type="RefSeq" id="WP_125704829.1">
    <property type="nucleotide sequence ID" value="NZ_JBHTOO010000002.1"/>
</dbReference>
<organism evidence="4 5">
    <name type="scientific">Companilactobacillus mishanensis</name>
    <dbReference type="NCBI Taxonomy" id="2486008"/>
    <lineage>
        <taxon>Bacteria</taxon>
        <taxon>Bacillati</taxon>
        <taxon>Bacillota</taxon>
        <taxon>Bacilli</taxon>
        <taxon>Lactobacillales</taxon>
        <taxon>Lactobacillaceae</taxon>
        <taxon>Companilactobacillus</taxon>
    </lineage>
</organism>
<evidence type="ECO:0000313" key="5">
    <source>
        <dbReference type="Proteomes" id="UP000436655"/>
    </source>
</evidence>
<name>A0ABW9P5Z6_9LACO</name>
<dbReference type="InterPro" id="IPR036388">
    <property type="entry name" value="WH-like_DNA-bd_sf"/>
</dbReference>
<dbReference type="Pfam" id="PF13518">
    <property type="entry name" value="HTH_28"/>
    <property type="match status" value="2"/>
</dbReference>
<evidence type="ECO:0000256" key="2">
    <source>
        <dbReference type="SAM" id="MobiDB-lite"/>
    </source>
</evidence>
<dbReference type="EMBL" id="VDFN01000002">
    <property type="protein sequence ID" value="MQS44624.1"/>
    <property type="molecule type" value="Genomic_DNA"/>
</dbReference>
<sequence>MTKYDPILKAEVINNYLQGNRNYNDLAEKYNLPAREIGRWIKRYELSGTDSLVRRKGKRNFTAEFKLSVIDYYQTHDESTTEVAAKYDILASQVSAWRISFQRDGIESLQPHQKGRKSLKKKSKKQVSKLANKNEVDRLREELAQKNQELYDTKLERDILKKSMTLFGPSKGVKKQK</sequence>
<feature type="region of interest" description="Disordered" evidence="2">
    <location>
        <begin position="110"/>
        <end position="131"/>
    </location>
</feature>
<evidence type="ECO:0000313" key="4">
    <source>
        <dbReference type="EMBL" id="MQS44624.1"/>
    </source>
</evidence>
<dbReference type="Gene3D" id="1.10.10.10">
    <property type="entry name" value="Winged helix-like DNA-binding domain superfamily/Winged helix DNA-binding domain"/>
    <property type="match status" value="1"/>
</dbReference>
<reference evidence="4 5" key="1">
    <citation type="journal article" date="2019" name="Syst. Appl. Microbiol.">
        <title>Polyphasic characterization of two novel Lactobacillus spp. isolated from blown salami packages: Description of Lactobacillus halodurans sp. nov. and Lactobacillus salsicarnum sp. nov.</title>
        <authorList>
            <person name="Schuster J.A."/>
            <person name="Klingl A."/>
            <person name="Vogel R.F."/>
            <person name="Ehrmann M.A."/>
        </authorList>
    </citation>
    <scope>NUCLEOTIDE SEQUENCE [LARGE SCALE GENOMIC DNA]</scope>
    <source>
        <strain evidence="4 5">TMW 1.2098</strain>
    </source>
</reference>
<dbReference type="Proteomes" id="UP000436655">
    <property type="component" value="Unassembled WGS sequence"/>
</dbReference>